<dbReference type="KEGG" id="tnl:113498671"/>
<dbReference type="Proteomes" id="UP000322000">
    <property type="component" value="Chromosome 11"/>
</dbReference>
<feature type="region of interest" description="Disordered" evidence="1">
    <location>
        <begin position="231"/>
        <end position="262"/>
    </location>
</feature>
<dbReference type="InterPro" id="IPR043504">
    <property type="entry name" value="Peptidase_S1_PA_chymotrypsin"/>
</dbReference>
<sequence>MKPLFSIVVAVLVVAATAHPQTIEFSRTFQSKPKTVVRTEEIVEGCSSEKGCASIKKVNGAVVEKFGNLQVLDEAAKAGVSKTGFQGTNQLNSPFKAGGIGGGSFSKISKTSTSYTSSSSSGSGGVGLAANPGLNFGSGQSKIDITTNQFLNGKAGFETPSLKGAPQGNLQGTLVVGSTTYTGNQGLVSQSGSVTNQNKFGATGFGSNQASNSGFGSNLATKTSFGSTKVTKTSFDSTQTTKTSSGSTQATKTSFGSENRGSSGLGSIQFGASGSSFGSKKFASTTSTGFGSTVTPKLNIDSTVSKTKSRTEFETDAFSTGSDNTEVYTSGVRTVFRSVHVPVGCSAALKCTPIEFCTAGGVISNTSVVLTKHQQTYRVPLTDCKDPESGNIGKCCRDPFYIDPWPVNVIGKWVPNIFGEKPWNVTDRPPTTEYFPETTPTPGYYIERNKNITIERITTEEEELVESETRYRVYLEKYTGDGTCGLQYPQKPYGNRKELELDFAEIPWQAMILLKTDKSLLCGGAIVQPNVVMTTGSCVKG</sequence>
<dbReference type="GeneID" id="113498671"/>
<feature type="signal peptide" evidence="2">
    <location>
        <begin position="1"/>
        <end position="18"/>
    </location>
</feature>
<dbReference type="Pfam" id="PF18399">
    <property type="entry name" value="CLIP_SPH_Scar"/>
    <property type="match status" value="1"/>
</dbReference>
<dbReference type="InterPro" id="IPR001254">
    <property type="entry name" value="Trypsin_dom"/>
</dbReference>
<feature type="domain" description="Peptidase S1" evidence="3">
    <location>
        <begin position="505"/>
        <end position="541"/>
    </location>
</feature>
<dbReference type="OrthoDB" id="10064156at2759"/>
<evidence type="ECO:0000256" key="1">
    <source>
        <dbReference type="SAM" id="MobiDB-lite"/>
    </source>
</evidence>
<accession>A0A7E5W238</accession>
<evidence type="ECO:0000313" key="6">
    <source>
        <dbReference type="RefSeq" id="XP_026734582.1"/>
    </source>
</evidence>
<evidence type="ECO:0000259" key="4">
    <source>
        <dbReference type="Pfam" id="PF18399"/>
    </source>
</evidence>
<dbReference type="GO" id="GO:0006508">
    <property type="term" value="P:proteolysis"/>
    <property type="evidence" value="ECO:0007669"/>
    <property type="project" value="InterPro"/>
</dbReference>
<dbReference type="InterPro" id="IPR040973">
    <property type="entry name" value="CLIP_SPH_Scar"/>
</dbReference>
<dbReference type="AlphaFoldDB" id="A0A7E5W238"/>
<evidence type="ECO:0000259" key="3">
    <source>
        <dbReference type="Pfam" id="PF00089"/>
    </source>
</evidence>
<organism evidence="5 6">
    <name type="scientific">Trichoplusia ni</name>
    <name type="common">Cabbage looper</name>
    <dbReference type="NCBI Taxonomy" id="7111"/>
    <lineage>
        <taxon>Eukaryota</taxon>
        <taxon>Metazoa</taxon>
        <taxon>Ecdysozoa</taxon>
        <taxon>Arthropoda</taxon>
        <taxon>Hexapoda</taxon>
        <taxon>Insecta</taxon>
        <taxon>Pterygota</taxon>
        <taxon>Neoptera</taxon>
        <taxon>Endopterygota</taxon>
        <taxon>Lepidoptera</taxon>
        <taxon>Glossata</taxon>
        <taxon>Ditrysia</taxon>
        <taxon>Noctuoidea</taxon>
        <taxon>Noctuidae</taxon>
        <taxon>Plusiinae</taxon>
        <taxon>Trichoplusia</taxon>
    </lineage>
</organism>
<gene>
    <name evidence="6" type="primary">LOC113498671</name>
</gene>
<evidence type="ECO:0000256" key="2">
    <source>
        <dbReference type="SAM" id="SignalP"/>
    </source>
</evidence>
<evidence type="ECO:0000313" key="5">
    <source>
        <dbReference type="Proteomes" id="UP000322000"/>
    </source>
</evidence>
<protein>
    <submittedName>
        <fullName evidence="6">Uncharacterized protein LOC113498671</fullName>
    </submittedName>
</protein>
<dbReference type="InParanoid" id="A0A7E5W238"/>
<name>A0A7E5W238_TRINI</name>
<feature type="compositionally biased region" description="Low complexity" evidence="1">
    <location>
        <begin position="237"/>
        <end position="254"/>
    </location>
</feature>
<dbReference type="Pfam" id="PF00089">
    <property type="entry name" value="Trypsin"/>
    <property type="match status" value="1"/>
</dbReference>
<proteinExistence type="predicted"/>
<dbReference type="GO" id="GO:0004252">
    <property type="term" value="F:serine-type endopeptidase activity"/>
    <property type="evidence" value="ECO:0007669"/>
    <property type="project" value="InterPro"/>
</dbReference>
<keyword evidence="2" id="KW-0732">Signal</keyword>
<dbReference type="InterPro" id="IPR009003">
    <property type="entry name" value="Peptidase_S1_PA"/>
</dbReference>
<dbReference type="Gene3D" id="2.40.10.10">
    <property type="entry name" value="Trypsin-like serine proteases"/>
    <property type="match status" value="1"/>
</dbReference>
<feature type="domain" description="Inactive serine protease scarface clip-domain" evidence="4">
    <location>
        <begin position="344"/>
        <end position="408"/>
    </location>
</feature>
<reference evidence="6" key="1">
    <citation type="submission" date="2025-08" db="UniProtKB">
        <authorList>
            <consortium name="RefSeq"/>
        </authorList>
    </citation>
    <scope>IDENTIFICATION</scope>
</reference>
<dbReference type="SUPFAM" id="SSF50494">
    <property type="entry name" value="Trypsin-like serine proteases"/>
    <property type="match status" value="1"/>
</dbReference>
<keyword evidence="5" id="KW-1185">Reference proteome</keyword>
<dbReference type="RefSeq" id="XP_026734582.1">
    <property type="nucleotide sequence ID" value="XM_026878781.1"/>
</dbReference>
<feature type="chain" id="PRO_5028899230" evidence="2">
    <location>
        <begin position="19"/>
        <end position="541"/>
    </location>
</feature>